<evidence type="ECO:0000256" key="6">
    <source>
        <dbReference type="ARBA" id="ARBA00023316"/>
    </source>
</evidence>
<proteinExistence type="inferred from homology"/>
<evidence type="ECO:0000256" key="3">
    <source>
        <dbReference type="ARBA" id="ARBA00022960"/>
    </source>
</evidence>
<reference evidence="9" key="1">
    <citation type="submission" date="2017-05" db="EMBL/GenBank/DDBJ databases">
        <authorList>
            <person name="Varghese N."/>
            <person name="Submissions S."/>
        </authorList>
    </citation>
    <scope>NUCLEOTIDE SEQUENCE</scope>
    <source>
        <strain evidence="9">DSM 45262</strain>
    </source>
</reference>
<keyword evidence="6 8" id="KW-0961">Cell wall biogenesis/degradation</keyword>
<dbReference type="InterPro" id="IPR001920">
    <property type="entry name" value="Asp/Glu_race"/>
</dbReference>
<feature type="binding site" evidence="8">
    <location>
        <begin position="78"/>
        <end position="79"/>
    </location>
    <ligand>
        <name>substrate</name>
    </ligand>
</feature>
<dbReference type="Proteomes" id="UP001157946">
    <property type="component" value="Unassembled WGS sequence"/>
</dbReference>
<dbReference type="GO" id="GO:0009252">
    <property type="term" value="P:peptidoglycan biosynthetic process"/>
    <property type="evidence" value="ECO:0007669"/>
    <property type="project" value="UniProtKB-UniRule"/>
</dbReference>
<dbReference type="PANTHER" id="PTHR21198">
    <property type="entry name" value="GLUTAMATE RACEMASE"/>
    <property type="match status" value="1"/>
</dbReference>
<feature type="active site" description="Proton donor/acceptor" evidence="8">
    <location>
        <position position="188"/>
    </location>
</feature>
<comment type="pathway">
    <text evidence="8">Cell wall biogenesis; peptidoglycan biosynthesis.</text>
</comment>
<dbReference type="NCBIfam" id="NF002035">
    <property type="entry name" value="PRK00865.1-3"/>
    <property type="match status" value="1"/>
</dbReference>
<keyword evidence="10" id="KW-1185">Reference proteome</keyword>
<keyword evidence="5 8" id="KW-0413">Isomerase</keyword>
<evidence type="ECO:0000313" key="9">
    <source>
        <dbReference type="EMBL" id="SMP06482.1"/>
    </source>
</evidence>
<comment type="function">
    <text evidence="8">Provides the (R)-glutamate required for cell wall biosynthesis.</text>
</comment>
<evidence type="ECO:0000256" key="5">
    <source>
        <dbReference type="ARBA" id="ARBA00023235"/>
    </source>
</evidence>
<dbReference type="InterPro" id="IPR004391">
    <property type="entry name" value="Glu_race"/>
</dbReference>
<comment type="caution">
    <text evidence="9">The sequence shown here is derived from an EMBL/GenBank/DDBJ whole genome shotgun (WGS) entry which is preliminary data.</text>
</comment>
<dbReference type="Pfam" id="PF01177">
    <property type="entry name" value="Asp_Glu_race"/>
    <property type="match status" value="1"/>
</dbReference>
<dbReference type="SUPFAM" id="SSF53681">
    <property type="entry name" value="Aspartate/glutamate racemase"/>
    <property type="match status" value="2"/>
</dbReference>
<dbReference type="RefSeq" id="WP_102992003.1">
    <property type="nucleotide sequence ID" value="NZ_FXTU01000001.1"/>
</dbReference>
<keyword evidence="4 8" id="KW-0573">Peptidoglycan synthesis</keyword>
<accession>A0AA45WK98</accession>
<evidence type="ECO:0000256" key="4">
    <source>
        <dbReference type="ARBA" id="ARBA00022984"/>
    </source>
</evidence>
<name>A0AA45WK98_9BACL</name>
<feature type="binding site" evidence="8">
    <location>
        <begin position="14"/>
        <end position="15"/>
    </location>
    <ligand>
        <name>substrate</name>
    </ligand>
</feature>
<dbReference type="HAMAP" id="MF_00258">
    <property type="entry name" value="Glu_racemase"/>
    <property type="match status" value="1"/>
</dbReference>
<comment type="similarity">
    <text evidence="8">Belongs to the aspartate/glutamate racemases family.</text>
</comment>
<dbReference type="NCBIfam" id="TIGR00067">
    <property type="entry name" value="glut_race"/>
    <property type="match status" value="1"/>
</dbReference>
<dbReference type="InterPro" id="IPR015942">
    <property type="entry name" value="Asp/Glu/hydantoin_racemase"/>
</dbReference>
<dbReference type="InterPro" id="IPR033134">
    <property type="entry name" value="Asp/Glu_racemase_AS_2"/>
</dbReference>
<dbReference type="GO" id="GO:0008881">
    <property type="term" value="F:glutamate racemase activity"/>
    <property type="evidence" value="ECO:0007669"/>
    <property type="project" value="UniProtKB-UniRule"/>
</dbReference>
<dbReference type="FunFam" id="3.40.50.1860:FF:000002">
    <property type="entry name" value="Glutamate racemase"/>
    <property type="match status" value="1"/>
</dbReference>
<comment type="catalytic activity">
    <reaction evidence="1 8">
        <text>L-glutamate = D-glutamate</text>
        <dbReference type="Rhea" id="RHEA:12813"/>
        <dbReference type="ChEBI" id="CHEBI:29985"/>
        <dbReference type="ChEBI" id="CHEBI:29986"/>
        <dbReference type="EC" id="5.1.1.3"/>
    </reaction>
</comment>
<evidence type="ECO:0000256" key="2">
    <source>
        <dbReference type="ARBA" id="ARBA00013090"/>
    </source>
</evidence>
<keyword evidence="3 8" id="KW-0133">Cell shape</keyword>
<dbReference type="EMBL" id="FXTU01000001">
    <property type="protein sequence ID" value="SMP06482.1"/>
    <property type="molecule type" value="Genomic_DNA"/>
</dbReference>
<evidence type="ECO:0000256" key="7">
    <source>
        <dbReference type="ARBA" id="ARBA00070053"/>
    </source>
</evidence>
<evidence type="ECO:0000256" key="8">
    <source>
        <dbReference type="HAMAP-Rule" id="MF_00258"/>
    </source>
</evidence>
<dbReference type="GO" id="GO:0008360">
    <property type="term" value="P:regulation of cell shape"/>
    <property type="evidence" value="ECO:0007669"/>
    <property type="project" value="UniProtKB-KW"/>
</dbReference>
<dbReference type="PROSITE" id="PS00924">
    <property type="entry name" value="ASP_GLU_RACEMASE_2"/>
    <property type="match status" value="1"/>
</dbReference>
<dbReference type="AlphaFoldDB" id="A0AA45WK98"/>
<sequence>MTVSATERAIGILDSGVGGLTVAREVMRQLPRETIYYVGDTARCPYGPRSTEEVRRYTLEIVEFLMSQPLKAILIACNTATAAALQAVRERVSVPVLGVIDPGARAAIKATQNHVVGVIGTQGTIESGAYEQALRRIHPHLTVHSLACPAFVPLVESGYRHTELADRIVHDTLQPLKKTELDTLILGCTHYPLLADAVQKAMGSDVNIISSAEETAVELSTILQHQGLLTMMKAPRHRFFTTGEAEPFAQIAEDWFGYPIEVEQIALSESDAAGLKTQTW</sequence>
<evidence type="ECO:0000256" key="1">
    <source>
        <dbReference type="ARBA" id="ARBA00001602"/>
    </source>
</evidence>
<protein>
    <recommendedName>
        <fullName evidence="7 8">Glutamate racemase</fullName>
        <ecNumber evidence="2 8">5.1.1.3</ecNumber>
    </recommendedName>
</protein>
<dbReference type="GO" id="GO:0071555">
    <property type="term" value="P:cell wall organization"/>
    <property type="evidence" value="ECO:0007669"/>
    <property type="project" value="UniProtKB-KW"/>
</dbReference>
<feature type="binding site" evidence="8">
    <location>
        <begin position="189"/>
        <end position="190"/>
    </location>
    <ligand>
        <name>substrate</name>
    </ligand>
</feature>
<feature type="binding site" evidence="8">
    <location>
        <begin position="46"/>
        <end position="47"/>
    </location>
    <ligand>
        <name>substrate</name>
    </ligand>
</feature>
<gene>
    <name evidence="8" type="primary">murI</name>
    <name evidence="9" type="ORF">SAMN06265361_101699</name>
</gene>
<organism evidence="9 10">
    <name type="scientific">Laceyella tengchongensis</name>
    <dbReference type="NCBI Taxonomy" id="574699"/>
    <lineage>
        <taxon>Bacteria</taxon>
        <taxon>Bacillati</taxon>
        <taxon>Bacillota</taxon>
        <taxon>Bacilli</taxon>
        <taxon>Bacillales</taxon>
        <taxon>Thermoactinomycetaceae</taxon>
        <taxon>Laceyella</taxon>
    </lineage>
</organism>
<dbReference type="PANTHER" id="PTHR21198:SF2">
    <property type="entry name" value="GLUTAMATE RACEMASE"/>
    <property type="match status" value="1"/>
</dbReference>
<dbReference type="EC" id="5.1.1.3" evidence="2 8"/>
<dbReference type="Gene3D" id="3.40.50.1860">
    <property type="match status" value="2"/>
</dbReference>
<dbReference type="GO" id="GO:0042802">
    <property type="term" value="F:identical protein binding"/>
    <property type="evidence" value="ECO:0007669"/>
    <property type="project" value="UniProtKB-ARBA"/>
</dbReference>
<evidence type="ECO:0000313" key="10">
    <source>
        <dbReference type="Proteomes" id="UP001157946"/>
    </source>
</evidence>
<feature type="active site" description="Proton donor/acceptor" evidence="8">
    <location>
        <position position="77"/>
    </location>
</feature>